<evidence type="ECO:0000313" key="14">
    <source>
        <dbReference type="Proteomes" id="UP000290750"/>
    </source>
</evidence>
<dbReference type="Pfam" id="PF01443">
    <property type="entry name" value="Viral_helicase1"/>
    <property type="match status" value="1"/>
</dbReference>
<dbReference type="RefSeq" id="YP_009553496.1">
    <property type="nucleotide sequence ID" value="NC_040797.1"/>
</dbReference>
<dbReference type="Gene3D" id="2.60.120.590">
    <property type="entry name" value="Alpha-ketoglutarate-dependent dioxygenase AlkB-like"/>
    <property type="match status" value="1"/>
</dbReference>
<name>A0A345F6V0_9VIRU</name>
<keyword evidence="7" id="KW-0067">ATP-binding</keyword>
<dbReference type="InterPro" id="IPR043502">
    <property type="entry name" value="DNA/RNA_pol_sf"/>
</dbReference>
<evidence type="ECO:0000259" key="11">
    <source>
        <dbReference type="PROSITE" id="PS51471"/>
    </source>
</evidence>
<dbReference type="CDD" id="cd23245">
    <property type="entry name" value="Betaflexiviridae_RdRp"/>
    <property type="match status" value="1"/>
</dbReference>
<dbReference type="Pfam" id="PF01660">
    <property type="entry name" value="Vmethyltransf"/>
    <property type="match status" value="1"/>
</dbReference>
<dbReference type="GO" id="GO:0008174">
    <property type="term" value="F:mRNA methyltransferase activity"/>
    <property type="evidence" value="ECO:0007669"/>
    <property type="project" value="UniProtKB-UniRule"/>
</dbReference>
<keyword evidence="4" id="KW-0547">Nucleotide-binding</keyword>
<dbReference type="GO" id="GO:0006351">
    <property type="term" value="P:DNA-templated transcription"/>
    <property type="evidence" value="ECO:0007669"/>
    <property type="project" value="InterPro"/>
</dbReference>
<dbReference type="KEGG" id="vg:41700331"/>
<keyword evidence="1" id="KW-0696">RNA-directed RNA polymerase</keyword>
<comment type="catalytic activity">
    <reaction evidence="9">
        <text>ATP + H2O = ADP + phosphate + H(+)</text>
        <dbReference type="Rhea" id="RHEA:13065"/>
        <dbReference type="ChEBI" id="CHEBI:15377"/>
        <dbReference type="ChEBI" id="CHEBI:15378"/>
        <dbReference type="ChEBI" id="CHEBI:30616"/>
        <dbReference type="ChEBI" id="CHEBI:43474"/>
        <dbReference type="ChEBI" id="CHEBI:456216"/>
        <dbReference type="EC" id="3.6.4.13"/>
    </reaction>
</comment>
<feature type="domain" description="RdRp catalytic" evidence="10">
    <location>
        <begin position="1600"/>
        <end position="1707"/>
    </location>
</feature>
<evidence type="ECO:0000256" key="9">
    <source>
        <dbReference type="ARBA" id="ARBA00047984"/>
    </source>
</evidence>
<evidence type="ECO:0000256" key="2">
    <source>
        <dbReference type="ARBA" id="ARBA00022679"/>
    </source>
</evidence>
<evidence type="ECO:0000256" key="5">
    <source>
        <dbReference type="ARBA" id="ARBA00022801"/>
    </source>
</evidence>
<dbReference type="Gene3D" id="3.40.50.300">
    <property type="entry name" value="P-loop containing nucleotide triphosphate hydrolases"/>
    <property type="match status" value="1"/>
</dbReference>
<feature type="domain" description="Fe2OG dioxygenase" evidence="11">
    <location>
        <begin position="720"/>
        <end position="809"/>
    </location>
</feature>
<dbReference type="PROSITE" id="PS51471">
    <property type="entry name" value="FE2OG_OXY"/>
    <property type="match status" value="1"/>
</dbReference>
<dbReference type="GO" id="GO:0016787">
    <property type="term" value="F:hydrolase activity"/>
    <property type="evidence" value="ECO:0007669"/>
    <property type="project" value="UniProtKB-KW"/>
</dbReference>
<reference evidence="13" key="1">
    <citation type="submission" date="2017-05" db="EMBL/GenBank/DDBJ databases">
        <title>A Virus in American Blackcurrant (Ribes americanum) with Distinct Genome Features Reshapes Classification in the Tymovirales.</title>
        <authorList>
            <person name="Thekke-Veetil T."/>
            <person name="Ho T."/>
            <person name="Postman J.D."/>
            <person name="Martin R.R."/>
            <person name="Tzanetakis I.E."/>
        </authorList>
    </citation>
    <scope>NUCLEOTIDE SEQUENCE [LARGE SCALE GENOMIC DNA]</scope>
    <source>
        <strain evidence="13">Oregon</strain>
    </source>
</reference>
<dbReference type="Proteomes" id="UP000290750">
    <property type="component" value="Segment"/>
</dbReference>
<dbReference type="PROSITE" id="PS51743">
    <property type="entry name" value="ALPHAVIRUS_MT"/>
    <property type="match status" value="1"/>
</dbReference>
<keyword evidence="5" id="KW-0378">Hydrolase</keyword>
<keyword evidence="6" id="KW-0347">Helicase</keyword>
<evidence type="ECO:0000259" key="12">
    <source>
        <dbReference type="PROSITE" id="PS51743"/>
    </source>
</evidence>
<dbReference type="EMBL" id="MF166685">
    <property type="protein sequence ID" value="AXG24091.1"/>
    <property type="molecule type" value="Genomic_RNA"/>
</dbReference>
<dbReference type="GO" id="GO:0005524">
    <property type="term" value="F:ATP binding"/>
    <property type="evidence" value="ECO:0007669"/>
    <property type="project" value="UniProtKB-KW"/>
</dbReference>
<dbReference type="SUPFAM" id="SSF52540">
    <property type="entry name" value="P-loop containing nucleoside triphosphate hydrolases"/>
    <property type="match status" value="1"/>
</dbReference>
<dbReference type="InterPro" id="IPR002588">
    <property type="entry name" value="Alphavirus-like_MT_dom"/>
</dbReference>
<dbReference type="InterPro" id="IPR005123">
    <property type="entry name" value="Oxoglu/Fe-dep_dioxygenase_dom"/>
</dbReference>
<keyword evidence="3" id="KW-0548">Nucleotidyltransferase</keyword>
<keyword evidence="14" id="KW-1185">Reference proteome</keyword>
<dbReference type="InterPro" id="IPR027417">
    <property type="entry name" value="P-loop_NTPase"/>
</dbReference>
<dbReference type="GO" id="GO:0003723">
    <property type="term" value="F:RNA binding"/>
    <property type="evidence" value="ECO:0007669"/>
    <property type="project" value="InterPro"/>
</dbReference>
<keyword evidence="8" id="KW-0693">Viral RNA replication</keyword>
<dbReference type="GO" id="GO:0039694">
    <property type="term" value="P:viral RNA genome replication"/>
    <property type="evidence" value="ECO:0007669"/>
    <property type="project" value="InterPro"/>
</dbReference>
<evidence type="ECO:0000313" key="13">
    <source>
        <dbReference type="EMBL" id="AXG24091.1"/>
    </source>
</evidence>
<protein>
    <submittedName>
        <fullName evidence="13">Polymerase</fullName>
    </submittedName>
</protein>
<dbReference type="GO" id="GO:0016556">
    <property type="term" value="P:mRNA modification"/>
    <property type="evidence" value="ECO:0007669"/>
    <property type="project" value="InterPro"/>
</dbReference>
<dbReference type="InterPro" id="IPR037151">
    <property type="entry name" value="AlkB-like_sf"/>
</dbReference>
<evidence type="ECO:0000256" key="3">
    <source>
        <dbReference type="ARBA" id="ARBA00022695"/>
    </source>
</evidence>
<evidence type="ECO:0000256" key="8">
    <source>
        <dbReference type="ARBA" id="ARBA00022953"/>
    </source>
</evidence>
<dbReference type="GO" id="GO:0006396">
    <property type="term" value="P:RNA processing"/>
    <property type="evidence" value="ECO:0007669"/>
    <property type="project" value="InterPro"/>
</dbReference>
<dbReference type="GO" id="GO:0003724">
    <property type="term" value="F:RNA helicase activity"/>
    <property type="evidence" value="ECO:0007669"/>
    <property type="project" value="UniProtKB-EC"/>
</dbReference>
<evidence type="ECO:0000256" key="6">
    <source>
        <dbReference type="ARBA" id="ARBA00022806"/>
    </source>
</evidence>
<evidence type="ECO:0000256" key="1">
    <source>
        <dbReference type="ARBA" id="ARBA00022484"/>
    </source>
</evidence>
<evidence type="ECO:0000256" key="4">
    <source>
        <dbReference type="ARBA" id="ARBA00022741"/>
    </source>
</evidence>
<keyword evidence="2" id="KW-0808">Transferase</keyword>
<proteinExistence type="predicted"/>
<dbReference type="SUPFAM" id="SSF51197">
    <property type="entry name" value="Clavaminate synthase-like"/>
    <property type="match status" value="1"/>
</dbReference>
<sequence length="1826" mass="207296">MALFETVPVDRVLRTMDRDRIQIPYDLIESEHILEHERRFGRFFSYNVPARSISFLLANGIYLSKNRWRSHSHPICKTIENHMLFVEAASILPRDVDYTVMSMRDSKFSALKIARSDDHMELVNRIYEAKDFVRYSGSSGTVFDMASSSKNWSESVGGNVFLHDEVQMWSKRQMFYFLDSVSPENFYFTAVYPTEVLAGLDYSLYPSVYQFTLKGDKLMFSPDGVHSEMFIQPKNMAWLFKANKFKTSTGVWSLVRLRSVAAHHLFYLRKGDFPTNDVFVSNSSELVDLSSMRQLGLRYPSKGIRYEVLLKVLMYALSLKKIDTNSSFAKCRQLDPENLLLSEALLVNDLIKWLREVGTGSLSEDDLLRRLGDSLFKALPDMLQRLFPMKRHREVFQKFLVELSPISFSWDLRAVDSNSFEGISKLFCAADGPFDLSPIGLVLEGVRPFKNPAFLHGGVENHCISRAVSGVSGLYSCGPNASAETVVRNFDKDYREDSPNKRNFEASTKDHVFSYVVVSGPSSWRYCMFRYKRNNLGRVDNVSVILGFIYRSDSLTDSPYEGRIGPRLQTVMVSDFMRGVSFEVILAGVMAKLDISTENVRRSLLEGLENRKRLIGTLPAPIGTPAADLVSPYAEDSDADADEADESIPGLVVLGDNRFYTYGSGHGVPLIELDGFEETRLRNRRAFFFCKDPSLLYGHDSVIYKTNRWSDALDVPGTASFNSCLVQVYDEGAGIPFHRDDEDCYDNDLVLTINGKGSAAFHISGDERLSFDFVEGSFFIMKADFQKHYRHSVSDCSAGRISFSYRFQYRTPSFILKGKFPMTVPDVAFPQSEGLNETDSMSVGSTSSSFPNDSLRNSCVFEAVAASVGKEVGLMVAELETVDPIWKKLYLLDEGLTLPEVTKMILDLGVSIKIRLGSKDRVIGSCKDWTTKVIKISKGHASCLDIIGCRPDSLVKRPRVKTVPIEAALNCTPLDFSFDRDSAKELLRSFLSANSGVVSSRLDLTKGEIEALKMAVEFKADLKMSFFSLMGFAGCGKTKPLMDLILKSNDNILILVPRKRLGDSWTSKMGHKKNVRVNTYERMCKLSFANYDYVIVDEIFLFPSGFEDLLTLKWASAGANEKKMIFVGDPLQAGYYSPKDHRLLVARDAGRLIAKEQPYSLSTRRNEGWIERIFDVESRREGGHGAINWYSGDFKSVSMDAKVVLVPSFRLKELLISEAKCIGVNLEIMTYGESQGLTFERGVVVMVSDETKKVSFGHLLVALTRSVRPPLIWTRRTFDLVMRGNPLLDAIRERRIVKVSEMVKDMGFKVDFEKIGRLEFAEEKLHGDEHLLCIMDINESALPEEEVVEAVRLDMNILQTHSPFYPIESGKAKLDASIRLKEEREQMVVVGSGPDYSIYYTNQFNDMDYGEDNKAVNFTSVFPRHKCEDTATFWMAVRKRLRFADPSVNHADFEADMAGGNGMVADMLLCNLLKVLRPSKLNVQDFLEEAQIELVEKKILRSAEMIANQSERSDPNWSLTEILLFMKSQYCKKVDKMYVDAKAGQTLACFHHQILVRFGPWCRALEKLLLEMLPVNWYIHSGKNFNCLNDFVKTHLKDGMECVENDYEAFDSSQDHSILAFEVKFLRLIGWPADVVDDYIHLKCTLGCKLGGLAIMRFTGEFCTFLFNSLSNMAFCCTQYSGAEGFPILFAGDDMCIFGQISESKGGKELLDRCLRLKSKTFRKYDPEFCGWRLTPLGIFKDPILMYTRTKLHHEQGRLKEVINSYALELAFGYRLGDYCYEFMTEEQMGYQKMTVDLFLRHKNMLFEVSLKGLRDSLYEGDLVNF</sequence>
<dbReference type="InterPro" id="IPR001788">
    <property type="entry name" value="RNA-dep_RNA_pol_alsuvir"/>
</dbReference>
<feature type="domain" description="Alphavirus-like MT" evidence="12">
    <location>
        <begin position="64"/>
        <end position="239"/>
    </location>
</feature>
<dbReference type="InterPro" id="IPR007094">
    <property type="entry name" value="RNA-dir_pol_PSvirus"/>
</dbReference>
<evidence type="ECO:0000256" key="7">
    <source>
        <dbReference type="ARBA" id="ARBA00022840"/>
    </source>
</evidence>
<dbReference type="GO" id="GO:0003968">
    <property type="term" value="F:RNA-directed RNA polymerase activity"/>
    <property type="evidence" value="ECO:0007669"/>
    <property type="project" value="UniProtKB-KW"/>
</dbReference>
<dbReference type="Pfam" id="PF00978">
    <property type="entry name" value="RdRP_2"/>
    <property type="match status" value="1"/>
</dbReference>
<dbReference type="GeneID" id="41700331"/>
<dbReference type="InterPro" id="IPR027351">
    <property type="entry name" value="(+)RNA_virus_helicase_core_dom"/>
</dbReference>
<accession>A0A345F6V0</accession>
<dbReference type="PROSITE" id="PS50507">
    <property type="entry name" value="RDRP_SSRNA_POS"/>
    <property type="match status" value="1"/>
</dbReference>
<evidence type="ECO:0000259" key="10">
    <source>
        <dbReference type="PROSITE" id="PS50507"/>
    </source>
</evidence>
<organism evidence="13">
    <name type="scientific">Ribes americanum virus A</name>
    <dbReference type="NCBI Taxonomy" id="1569057"/>
    <lineage>
        <taxon>Viruses</taxon>
        <taxon>Riboviria</taxon>
        <taxon>Orthornavirae</taxon>
        <taxon>Kitrinoviricota</taxon>
        <taxon>Alsuviricetes</taxon>
        <taxon>Tymovirales</taxon>
        <taxon>Betaflexiviridae</taxon>
        <taxon>Trivirinae</taxon>
        <taxon>Ravavirus</taxon>
        <taxon>Ravavirus alpharibis</taxon>
    </lineage>
</organism>
<dbReference type="SUPFAM" id="SSF56672">
    <property type="entry name" value="DNA/RNA polymerases"/>
    <property type="match status" value="1"/>
</dbReference>